<dbReference type="EMBL" id="FBWK01000049">
    <property type="protein sequence ID" value="CUX50852.1"/>
    <property type="molecule type" value="Genomic_DNA"/>
</dbReference>
<dbReference type="STRING" id="1183432.AGR3A_Lc130311"/>
<sequence>MDAAPMIFPDDMELAVALYMADNALPRHVAIEKLLKAELESAGYLTGGTGRPPEIVDGQTSADYVQYRTYLDGEA</sequence>
<proteinExistence type="predicted"/>
<evidence type="ECO:0000313" key="1">
    <source>
        <dbReference type="EMBL" id="CUX50852.1"/>
    </source>
</evidence>
<reference evidence="2" key="1">
    <citation type="submission" date="2016-01" db="EMBL/GenBank/DDBJ databases">
        <authorList>
            <person name="Regsiter A."/>
            <person name="william w."/>
        </authorList>
    </citation>
    <scope>NUCLEOTIDE SEQUENCE [LARGE SCALE GENOMIC DNA]</scope>
    <source>
        <strain evidence="2">CFBP 6623</strain>
    </source>
</reference>
<keyword evidence="2" id="KW-1185">Reference proteome</keyword>
<evidence type="ECO:0000313" key="2">
    <source>
        <dbReference type="Proteomes" id="UP000191988"/>
    </source>
</evidence>
<name>A0A1S7REK7_9HYPH</name>
<dbReference type="AlphaFoldDB" id="A0A1S7REK7"/>
<organism evidence="1 2">
    <name type="scientific">Agrobacterium tomkonis CFBP 6623</name>
    <dbReference type="NCBI Taxonomy" id="1183432"/>
    <lineage>
        <taxon>Bacteria</taxon>
        <taxon>Pseudomonadati</taxon>
        <taxon>Pseudomonadota</taxon>
        <taxon>Alphaproteobacteria</taxon>
        <taxon>Hyphomicrobiales</taxon>
        <taxon>Rhizobiaceae</taxon>
        <taxon>Rhizobium/Agrobacterium group</taxon>
        <taxon>Agrobacterium</taxon>
        <taxon>Agrobacterium tumefaciens complex</taxon>
    </lineage>
</organism>
<gene>
    <name evidence="1" type="ORF">AGR3A_Lc130311</name>
</gene>
<protein>
    <submittedName>
        <fullName evidence="1">Uncharacterized protein</fullName>
    </submittedName>
</protein>
<dbReference type="Proteomes" id="UP000191988">
    <property type="component" value="Unassembled WGS sequence"/>
</dbReference>
<accession>A0A1S7REK7</accession>